<feature type="transmembrane region" description="Helical" evidence="1">
    <location>
        <begin position="92"/>
        <end position="112"/>
    </location>
</feature>
<dbReference type="AlphaFoldDB" id="A0A1H6I9Z8"/>
<keyword evidence="1" id="KW-0472">Membrane</keyword>
<dbReference type="EMBL" id="FNWV01000002">
    <property type="protein sequence ID" value="SEH45548.1"/>
    <property type="molecule type" value="Genomic_DNA"/>
</dbReference>
<accession>A0A1H6I9Z8</accession>
<keyword evidence="1" id="KW-0812">Transmembrane</keyword>
<protein>
    <recommendedName>
        <fullName evidence="4">DUF2178 domain-containing protein</fullName>
    </recommendedName>
</protein>
<keyword evidence="1" id="KW-1133">Transmembrane helix</keyword>
<feature type="transmembrane region" description="Helical" evidence="1">
    <location>
        <begin position="118"/>
        <end position="137"/>
    </location>
</feature>
<feature type="transmembrane region" description="Helical" evidence="1">
    <location>
        <begin position="12"/>
        <end position="32"/>
    </location>
</feature>
<evidence type="ECO:0008006" key="4">
    <source>
        <dbReference type="Google" id="ProtNLM"/>
    </source>
</evidence>
<dbReference type="RefSeq" id="WP_074714543.1">
    <property type="nucleotide sequence ID" value="NZ_FNWV01000002.1"/>
</dbReference>
<feature type="transmembrane region" description="Helical" evidence="1">
    <location>
        <begin position="44"/>
        <end position="64"/>
    </location>
</feature>
<evidence type="ECO:0000313" key="2">
    <source>
        <dbReference type="EMBL" id="SEH45548.1"/>
    </source>
</evidence>
<name>A0A1H6I9Z8_RUMFL</name>
<evidence type="ECO:0000256" key="1">
    <source>
        <dbReference type="SAM" id="Phobius"/>
    </source>
</evidence>
<proteinExistence type="predicted"/>
<dbReference type="Pfam" id="PF09946">
    <property type="entry name" value="DUF2178"/>
    <property type="match status" value="1"/>
</dbReference>
<sequence>MENFRITIKKRIYFFILLAVIMAAGIILLAAFGRANDGFNATSGILGAVLAIAIGNVVASKMALGNEAKLKEMYIKQTDERSAQINKEASAATFRIILLGISIATIIANFLSEVVSCTLSLCMAFIFMVYISVSAYYNKKM</sequence>
<dbReference type="OrthoDB" id="1822847at2"/>
<organism evidence="2 3">
    <name type="scientific">Ruminococcus flavefaciens</name>
    <dbReference type="NCBI Taxonomy" id="1265"/>
    <lineage>
        <taxon>Bacteria</taxon>
        <taxon>Bacillati</taxon>
        <taxon>Bacillota</taxon>
        <taxon>Clostridia</taxon>
        <taxon>Eubacteriales</taxon>
        <taxon>Oscillospiraceae</taxon>
        <taxon>Ruminococcus</taxon>
    </lineage>
</organism>
<gene>
    <name evidence="2" type="ORF">SAMN02910265_00735</name>
</gene>
<reference evidence="2 3" key="1">
    <citation type="submission" date="2016-10" db="EMBL/GenBank/DDBJ databases">
        <authorList>
            <person name="de Groot N.N."/>
        </authorList>
    </citation>
    <scope>NUCLEOTIDE SEQUENCE [LARGE SCALE GENOMIC DNA]</scope>
    <source>
        <strain evidence="2 3">YAD2003</strain>
    </source>
</reference>
<evidence type="ECO:0000313" key="3">
    <source>
        <dbReference type="Proteomes" id="UP000183190"/>
    </source>
</evidence>
<dbReference type="Proteomes" id="UP000183190">
    <property type="component" value="Unassembled WGS sequence"/>
</dbReference>
<dbReference type="InterPro" id="IPR019235">
    <property type="entry name" value="DUF2178_TM"/>
</dbReference>